<feature type="region of interest" description="Disordered" evidence="1">
    <location>
        <begin position="111"/>
        <end position="138"/>
    </location>
</feature>
<reference evidence="3 4" key="1">
    <citation type="submission" date="2020-08" db="EMBL/GenBank/DDBJ databases">
        <authorList>
            <person name="Seo M.-J."/>
        </authorList>
    </citation>
    <scope>NUCLEOTIDE SEQUENCE [LARGE SCALE GENOMIC DNA]</scope>
    <source>
        <strain evidence="3 4">KIGAM211</strain>
    </source>
</reference>
<evidence type="ECO:0000259" key="2">
    <source>
        <dbReference type="Pfam" id="PF12158"/>
    </source>
</evidence>
<dbReference type="Proteomes" id="UP000523955">
    <property type="component" value="Unassembled WGS sequence"/>
</dbReference>
<dbReference type="InterPro" id="IPR021994">
    <property type="entry name" value="DUF3592"/>
</dbReference>
<dbReference type="Pfam" id="PF12158">
    <property type="entry name" value="DUF3592"/>
    <property type="match status" value="1"/>
</dbReference>
<comment type="caution">
    <text evidence="3">The sequence shown here is derived from an EMBL/GenBank/DDBJ whole genome shotgun (WGS) entry which is preliminary data.</text>
</comment>
<evidence type="ECO:0000313" key="3">
    <source>
        <dbReference type="EMBL" id="MBB6625881.1"/>
    </source>
</evidence>
<gene>
    <name evidence="3" type="ORF">H5V45_00980</name>
</gene>
<evidence type="ECO:0000313" key="4">
    <source>
        <dbReference type="Proteomes" id="UP000523955"/>
    </source>
</evidence>
<dbReference type="EMBL" id="JACKXE010000001">
    <property type="protein sequence ID" value="MBB6625881.1"/>
    <property type="molecule type" value="Genomic_DNA"/>
</dbReference>
<proteinExistence type="predicted"/>
<dbReference type="RefSeq" id="WP_185251209.1">
    <property type="nucleotide sequence ID" value="NZ_JACKXE010000001.1"/>
</dbReference>
<name>A0A7X0RCQ7_9ACTN</name>
<feature type="domain" description="DUF3592" evidence="2">
    <location>
        <begin position="39"/>
        <end position="102"/>
    </location>
</feature>
<feature type="compositionally biased region" description="Basic and acidic residues" evidence="1">
    <location>
        <begin position="127"/>
        <end position="138"/>
    </location>
</feature>
<keyword evidence="4" id="KW-1185">Reference proteome</keyword>
<evidence type="ECO:0000256" key="1">
    <source>
        <dbReference type="SAM" id="MobiDB-lite"/>
    </source>
</evidence>
<protein>
    <submittedName>
        <fullName evidence="3">DUF3592 domain-containing protein</fullName>
    </submittedName>
</protein>
<organism evidence="3 4">
    <name type="scientific">Nocardioides luti</name>
    <dbReference type="NCBI Taxonomy" id="2761101"/>
    <lineage>
        <taxon>Bacteria</taxon>
        <taxon>Bacillati</taxon>
        <taxon>Actinomycetota</taxon>
        <taxon>Actinomycetes</taxon>
        <taxon>Propionibacteriales</taxon>
        <taxon>Nocardioidaceae</taxon>
        <taxon>Nocardioides</taxon>
    </lineage>
</organism>
<accession>A0A7X0RCQ7</accession>
<sequence length="138" mass="15022">MKAVGCAVLVVVLAAGGFFGLAAWLVVRGDDQSGLTQRVEATVLDPREVGTGTGSGYRFAYAYEVDGQWYGYDRYVVNERVWTPGDPVSVCVDPDDPHRHVVSLVRPCGQERTDGNFVKEATPRPAPESRDQPAARQP</sequence>
<dbReference type="AlphaFoldDB" id="A0A7X0RCQ7"/>